<dbReference type="OrthoDB" id="626167at2759"/>
<evidence type="ECO:0000259" key="5">
    <source>
        <dbReference type="Pfam" id="PF03496"/>
    </source>
</evidence>
<evidence type="ECO:0000313" key="7">
    <source>
        <dbReference type="Proteomes" id="UP000663832"/>
    </source>
</evidence>
<feature type="repeat" description="TPR" evidence="3">
    <location>
        <begin position="566"/>
        <end position="599"/>
    </location>
</feature>
<feature type="domain" description="ADP ribosyltransferase" evidence="5">
    <location>
        <begin position="253"/>
        <end position="420"/>
    </location>
</feature>
<dbReference type="PROSITE" id="PS50293">
    <property type="entry name" value="TPR_REGION"/>
    <property type="match status" value="8"/>
</dbReference>
<dbReference type="Gene3D" id="1.25.40.10">
    <property type="entry name" value="Tetratricopeptide repeat domain"/>
    <property type="match status" value="4"/>
</dbReference>
<feature type="repeat" description="TPR" evidence="3">
    <location>
        <begin position="818"/>
        <end position="851"/>
    </location>
</feature>
<proteinExistence type="predicted"/>
<dbReference type="SMART" id="SM00028">
    <property type="entry name" value="TPR"/>
    <property type="match status" value="12"/>
</dbReference>
<evidence type="ECO:0000256" key="1">
    <source>
        <dbReference type="ARBA" id="ARBA00022737"/>
    </source>
</evidence>
<comment type="caution">
    <text evidence="6">The sequence shown here is derived from an EMBL/GenBank/DDBJ whole genome shotgun (WGS) entry which is preliminary data.</text>
</comment>
<dbReference type="Pfam" id="PF03496">
    <property type="entry name" value="ADPrib_exo_Tox"/>
    <property type="match status" value="1"/>
</dbReference>
<gene>
    <name evidence="6" type="ORF">QVE165_LOCUS26487</name>
</gene>
<feature type="repeat" description="TPR" evidence="3">
    <location>
        <begin position="776"/>
        <end position="809"/>
    </location>
</feature>
<dbReference type="Proteomes" id="UP000663832">
    <property type="component" value="Unassembled WGS sequence"/>
</dbReference>
<dbReference type="PROSITE" id="PS50005">
    <property type="entry name" value="TPR"/>
    <property type="match status" value="11"/>
</dbReference>
<organism evidence="6 7">
    <name type="scientific">Adineta steineri</name>
    <dbReference type="NCBI Taxonomy" id="433720"/>
    <lineage>
        <taxon>Eukaryota</taxon>
        <taxon>Metazoa</taxon>
        <taxon>Spiralia</taxon>
        <taxon>Gnathifera</taxon>
        <taxon>Rotifera</taxon>
        <taxon>Eurotatoria</taxon>
        <taxon>Bdelloidea</taxon>
        <taxon>Adinetida</taxon>
        <taxon>Adinetidae</taxon>
        <taxon>Adineta</taxon>
    </lineage>
</organism>
<keyword evidence="1" id="KW-0677">Repeat</keyword>
<dbReference type="AlphaFoldDB" id="A0A814X5C5"/>
<protein>
    <recommendedName>
        <fullName evidence="5">ADP ribosyltransferase domain-containing protein</fullName>
    </recommendedName>
</protein>
<dbReference type="GO" id="GO:0005576">
    <property type="term" value="C:extracellular region"/>
    <property type="evidence" value="ECO:0007669"/>
    <property type="project" value="InterPro"/>
</dbReference>
<feature type="repeat" description="TPR" evidence="3">
    <location>
        <begin position="482"/>
        <end position="515"/>
    </location>
</feature>
<feature type="repeat" description="TPR" evidence="3">
    <location>
        <begin position="650"/>
        <end position="683"/>
    </location>
</feature>
<feature type="repeat" description="TPR" evidence="3">
    <location>
        <begin position="860"/>
        <end position="893"/>
    </location>
</feature>
<dbReference type="PROSITE" id="PS51996">
    <property type="entry name" value="TR_MART"/>
    <property type="match status" value="1"/>
</dbReference>
<evidence type="ECO:0000256" key="3">
    <source>
        <dbReference type="PROSITE-ProRule" id="PRU00339"/>
    </source>
</evidence>
<feature type="repeat" description="TPR" evidence="3">
    <location>
        <begin position="608"/>
        <end position="641"/>
    </location>
</feature>
<dbReference type="SUPFAM" id="SSF56399">
    <property type="entry name" value="ADP-ribosylation"/>
    <property type="match status" value="1"/>
</dbReference>
<keyword evidence="2 3" id="KW-0802">TPR repeat</keyword>
<feature type="repeat" description="TPR" evidence="3">
    <location>
        <begin position="692"/>
        <end position="725"/>
    </location>
</feature>
<feature type="repeat" description="TPR" evidence="3">
    <location>
        <begin position="524"/>
        <end position="557"/>
    </location>
</feature>
<dbReference type="Pfam" id="PF13424">
    <property type="entry name" value="TPR_12"/>
    <property type="match status" value="6"/>
</dbReference>
<feature type="region of interest" description="Disordered" evidence="4">
    <location>
        <begin position="21"/>
        <end position="41"/>
    </location>
</feature>
<dbReference type="InterPro" id="IPR003540">
    <property type="entry name" value="ADP-ribosyltransferase"/>
</dbReference>
<dbReference type="PANTHER" id="PTHR45641">
    <property type="entry name" value="TETRATRICOPEPTIDE REPEAT PROTEIN (AFU_ORTHOLOGUE AFUA_6G03870)"/>
    <property type="match status" value="1"/>
</dbReference>
<reference evidence="6" key="1">
    <citation type="submission" date="2021-02" db="EMBL/GenBank/DDBJ databases">
        <authorList>
            <person name="Nowell W R."/>
        </authorList>
    </citation>
    <scope>NUCLEOTIDE SEQUENCE</scope>
</reference>
<feature type="repeat" description="TPR" evidence="3">
    <location>
        <begin position="734"/>
        <end position="767"/>
    </location>
</feature>
<evidence type="ECO:0000256" key="4">
    <source>
        <dbReference type="SAM" id="MobiDB-lite"/>
    </source>
</evidence>
<accession>A0A814X5C5</accession>
<feature type="repeat" description="TPR" evidence="3">
    <location>
        <begin position="445"/>
        <end position="478"/>
    </location>
</feature>
<name>A0A814X5C5_9BILA</name>
<evidence type="ECO:0000256" key="2">
    <source>
        <dbReference type="ARBA" id="ARBA00022803"/>
    </source>
</evidence>
<dbReference type="EMBL" id="CAJNOM010000197">
    <property type="protein sequence ID" value="CAF1213293.1"/>
    <property type="molecule type" value="Genomic_DNA"/>
</dbReference>
<dbReference type="InterPro" id="IPR019734">
    <property type="entry name" value="TPR_rpt"/>
</dbReference>
<sequence>MIKQHLSFYYTTIMNKKKPTTIINNSHGEENNNNKKKTSTLSRFRTHPRVIQNFVLIWLDPYMDQGLDDECRDIIKQVRSIINSIHIFSNPNQCVKFLDEIKYEKVFMIISGVLGQCTIPHIHHMTKIDSIYIFCGVKAQHDPWAKTWKKIKGVFTQIAPMCALLKQDIQKCEQNIVSLSFVAPTDASEQNLDQLDQSFMYTQILKEILLEIKYDDQSVKEFVSYCQNQYVNNSIELNFLEVFEKDYYKHSPIYWYTHPGCIYSVLNRALRTHEVDTIIKMRFFIHDLYEEINKLYIKQTTGQEKHSFIVYRGQGLSKEDFEKLLRAKGGLMSFNNFLSTSKKREVSLEFSEDALNNTELIGVLFKMVIDQSELATPYALINEVESYFKNEEEILFSMHTVFRIGEIKQIQKNNRLYQVILTLTNSKNKQLSALTELLREETNGSTGWHRLGMLLIKLGKFDKAEQVYRTLFDQTNDKNEKALLFHQLGLVKRNQGDYNEALSLYKQTLEIYQEIQPSDDLNLATTYNNIGQVQNNMGNYDEALSCYGKSLEIYQKILPEDHPSLATSYNNIGLVYKNMGDYRQAFSSHEKALEIEQKILPSNHPSLATSYKNIGLVYKCMGEYSKALSSHEKALEIEQKTLPLNHPSLAISYNNIGLLHDNMGEYSKALSFYEQTLEIYQKILPSNHPDFAMCLNNIGSVYKKMGEYAKALSFYEKTLDIENKSLLPNHPSLTISYSNIGMVYDNMGQYPKALSSYEKALEICQKSLSSEHPMLAILYNNIGSVHDNMGDYKTALTYYKKSLEIEQKILPSNHPDLATSYNNIGLIHDNLGEYSQALSFHEKALEIYEKTLPANHPDLANSYNNIGLTYQKMQEYLKALSFYEKALEIREKTLPSNHRDLIISYANISQLYQIIGEHAKALSFYEKFVHAQKQTLSKDHSNLTKVYTNIDQIYDNKRESTKTSTSTNHVIIAAPMFFGEKPFRLTNFRQKLEKIRKKM</sequence>
<dbReference type="SUPFAM" id="SSF48452">
    <property type="entry name" value="TPR-like"/>
    <property type="match status" value="3"/>
</dbReference>
<dbReference type="PANTHER" id="PTHR45641:SF19">
    <property type="entry name" value="NEPHROCYSTIN-3"/>
    <property type="match status" value="1"/>
</dbReference>
<dbReference type="InterPro" id="IPR011990">
    <property type="entry name" value="TPR-like_helical_dom_sf"/>
</dbReference>
<dbReference type="Gene3D" id="3.90.176.10">
    <property type="entry name" value="Toxin ADP-ribosyltransferase, Chain A, domain 1"/>
    <property type="match status" value="1"/>
</dbReference>
<evidence type="ECO:0000313" key="6">
    <source>
        <dbReference type="EMBL" id="CAF1213293.1"/>
    </source>
</evidence>
<keyword evidence="7" id="KW-1185">Reference proteome</keyword>